<name>A0ACC2SH49_9FUNG</name>
<evidence type="ECO:0000313" key="1">
    <source>
        <dbReference type="EMBL" id="KAJ9061517.1"/>
    </source>
</evidence>
<proteinExistence type="predicted"/>
<gene>
    <name evidence="1" type="primary">mge1</name>
    <name evidence="1" type="ORF">DSO57_1019860</name>
</gene>
<protein>
    <submittedName>
        <fullName evidence="1">GrpE, mitochondrial</fullName>
    </submittedName>
</protein>
<reference evidence="1" key="1">
    <citation type="submission" date="2022-04" db="EMBL/GenBank/DDBJ databases">
        <title>Genome of the entomopathogenic fungus Entomophthora muscae.</title>
        <authorList>
            <person name="Elya C."/>
            <person name="Lovett B.R."/>
            <person name="Lee E."/>
            <person name="Macias A.M."/>
            <person name="Hajek A.E."/>
            <person name="De Bivort B.L."/>
            <person name="Kasson M.T."/>
            <person name="De Fine Licht H.H."/>
            <person name="Stajich J.E."/>
        </authorList>
    </citation>
    <scope>NUCLEOTIDE SEQUENCE</scope>
    <source>
        <strain evidence="1">Berkeley</strain>
    </source>
</reference>
<dbReference type="Proteomes" id="UP001165960">
    <property type="component" value="Unassembled WGS sequence"/>
</dbReference>
<sequence>MLSTLRISRNAILRSVNRSSVFSIHSSSFRYEETKDKEAQPPKEEDFKKLLTEKDIQIAELKDHYLRSLADMENLRQRTKKEVENSSNFAIQKFAKDILSTVDVLGLALKSVTKEQLSSNKDLETFHTGVVMTETELTKTLKRHGLEQINPTGEVFDPNMHQALYQAPAPGKEHGSVLSVEKVGYTLKGRVIRPAQVGVVKNE</sequence>
<evidence type="ECO:0000313" key="2">
    <source>
        <dbReference type="Proteomes" id="UP001165960"/>
    </source>
</evidence>
<accession>A0ACC2SH49</accession>
<dbReference type="EMBL" id="QTSX02005061">
    <property type="protein sequence ID" value="KAJ9061517.1"/>
    <property type="molecule type" value="Genomic_DNA"/>
</dbReference>
<keyword evidence="2" id="KW-1185">Reference proteome</keyword>
<organism evidence="1 2">
    <name type="scientific">Entomophthora muscae</name>
    <dbReference type="NCBI Taxonomy" id="34485"/>
    <lineage>
        <taxon>Eukaryota</taxon>
        <taxon>Fungi</taxon>
        <taxon>Fungi incertae sedis</taxon>
        <taxon>Zoopagomycota</taxon>
        <taxon>Entomophthoromycotina</taxon>
        <taxon>Entomophthoromycetes</taxon>
        <taxon>Entomophthorales</taxon>
        <taxon>Entomophthoraceae</taxon>
        <taxon>Entomophthora</taxon>
    </lineage>
</organism>
<comment type="caution">
    <text evidence="1">The sequence shown here is derived from an EMBL/GenBank/DDBJ whole genome shotgun (WGS) entry which is preliminary data.</text>
</comment>